<gene>
    <name evidence="1" type="ORF">LITE_LOCUS16077</name>
</gene>
<accession>A0AAV0JYT0</accession>
<name>A0AAV0JYT0_9ROSI</name>
<reference evidence="1" key="1">
    <citation type="submission" date="2022-08" db="EMBL/GenBank/DDBJ databases">
        <authorList>
            <person name="Gutierrez-Valencia J."/>
        </authorList>
    </citation>
    <scope>NUCLEOTIDE SEQUENCE</scope>
</reference>
<keyword evidence="2" id="KW-1185">Reference proteome</keyword>
<protein>
    <submittedName>
        <fullName evidence="1">Uncharacterized protein</fullName>
    </submittedName>
</protein>
<dbReference type="AlphaFoldDB" id="A0AAV0JYT0"/>
<organism evidence="1 2">
    <name type="scientific">Linum tenue</name>
    <dbReference type="NCBI Taxonomy" id="586396"/>
    <lineage>
        <taxon>Eukaryota</taxon>
        <taxon>Viridiplantae</taxon>
        <taxon>Streptophyta</taxon>
        <taxon>Embryophyta</taxon>
        <taxon>Tracheophyta</taxon>
        <taxon>Spermatophyta</taxon>
        <taxon>Magnoliopsida</taxon>
        <taxon>eudicotyledons</taxon>
        <taxon>Gunneridae</taxon>
        <taxon>Pentapetalae</taxon>
        <taxon>rosids</taxon>
        <taxon>fabids</taxon>
        <taxon>Malpighiales</taxon>
        <taxon>Linaceae</taxon>
        <taxon>Linum</taxon>
    </lineage>
</organism>
<proteinExistence type="predicted"/>
<sequence>MMALARWISKNFRRRWNSGGCRSCECLVLSCYGDCAGGGGSKGTCCYSVLSRSIGP</sequence>
<evidence type="ECO:0000313" key="1">
    <source>
        <dbReference type="EMBL" id="CAI0413774.1"/>
    </source>
</evidence>
<dbReference type="EMBL" id="CAMGYJ010000005">
    <property type="protein sequence ID" value="CAI0413774.1"/>
    <property type="molecule type" value="Genomic_DNA"/>
</dbReference>
<comment type="caution">
    <text evidence="1">The sequence shown here is derived from an EMBL/GenBank/DDBJ whole genome shotgun (WGS) entry which is preliminary data.</text>
</comment>
<evidence type="ECO:0000313" key="2">
    <source>
        <dbReference type="Proteomes" id="UP001154282"/>
    </source>
</evidence>
<dbReference type="Proteomes" id="UP001154282">
    <property type="component" value="Unassembled WGS sequence"/>
</dbReference>